<dbReference type="InterPro" id="IPR046232">
    <property type="entry name" value="DUF6265"/>
</dbReference>
<organism evidence="2 3">
    <name type="scientific">Rheinheimera marina</name>
    <dbReference type="NCBI Taxonomy" id="1774958"/>
    <lineage>
        <taxon>Bacteria</taxon>
        <taxon>Pseudomonadati</taxon>
        <taxon>Pseudomonadota</taxon>
        <taxon>Gammaproteobacteria</taxon>
        <taxon>Chromatiales</taxon>
        <taxon>Chromatiaceae</taxon>
        <taxon>Rheinheimera</taxon>
    </lineage>
</organism>
<name>A0ABV9JKB7_9GAMM</name>
<accession>A0ABV9JKB7</accession>
<sequence>MKLGLLFFIPTLALADCNLQHVSVLAGNWLAQQGEQQISERWLRLSHHSMEGWGQHKNAKGELQSTEELRLVQMQGEVFYLAKVPHNSLPVAFKLTHCEQNHFVFENQAHDFPKKIEYQLQGPKQLLVKVSDGLAEGFSLNFVRQ</sequence>
<protein>
    <submittedName>
        <fullName evidence="2">DUF6265 family protein</fullName>
    </submittedName>
</protein>
<reference evidence="3" key="1">
    <citation type="journal article" date="2019" name="Int. J. Syst. Evol. Microbiol.">
        <title>The Global Catalogue of Microorganisms (GCM) 10K type strain sequencing project: providing services to taxonomists for standard genome sequencing and annotation.</title>
        <authorList>
            <consortium name="The Broad Institute Genomics Platform"/>
            <consortium name="The Broad Institute Genome Sequencing Center for Infectious Disease"/>
            <person name="Wu L."/>
            <person name="Ma J."/>
        </authorList>
    </citation>
    <scope>NUCLEOTIDE SEQUENCE [LARGE SCALE GENOMIC DNA]</scope>
    <source>
        <strain evidence="3">DT28</strain>
    </source>
</reference>
<evidence type="ECO:0000313" key="2">
    <source>
        <dbReference type="EMBL" id="MFC4654697.1"/>
    </source>
</evidence>
<evidence type="ECO:0000313" key="3">
    <source>
        <dbReference type="Proteomes" id="UP001595962"/>
    </source>
</evidence>
<evidence type="ECO:0000259" key="1">
    <source>
        <dbReference type="Pfam" id="PF19780"/>
    </source>
</evidence>
<dbReference type="Proteomes" id="UP001595962">
    <property type="component" value="Unassembled WGS sequence"/>
</dbReference>
<feature type="domain" description="DUF6265" evidence="1">
    <location>
        <begin position="25"/>
        <end position="131"/>
    </location>
</feature>
<comment type="caution">
    <text evidence="2">The sequence shown here is derived from an EMBL/GenBank/DDBJ whole genome shotgun (WGS) entry which is preliminary data.</text>
</comment>
<keyword evidence="3" id="KW-1185">Reference proteome</keyword>
<dbReference type="Pfam" id="PF19780">
    <property type="entry name" value="DUF6265"/>
    <property type="match status" value="1"/>
</dbReference>
<gene>
    <name evidence="2" type="ORF">ACFO3I_06640</name>
</gene>
<dbReference type="EMBL" id="JBHSGB010000006">
    <property type="protein sequence ID" value="MFC4654697.1"/>
    <property type="molecule type" value="Genomic_DNA"/>
</dbReference>
<dbReference type="RefSeq" id="WP_377332749.1">
    <property type="nucleotide sequence ID" value="NZ_JBHSGB010000006.1"/>
</dbReference>
<proteinExistence type="predicted"/>